<evidence type="ECO:0000313" key="3">
    <source>
        <dbReference type="Proteomes" id="UP000254425"/>
    </source>
</evidence>
<reference evidence="2 3" key="1">
    <citation type="submission" date="2018-07" db="EMBL/GenBank/DDBJ databases">
        <title>Draft genome of the type strain Streptomyces armeniacus ATCC 15676.</title>
        <authorList>
            <person name="Labana P."/>
            <person name="Gosse J.T."/>
            <person name="Boddy C.N."/>
        </authorList>
    </citation>
    <scope>NUCLEOTIDE SEQUENCE [LARGE SCALE GENOMIC DNA]</scope>
    <source>
        <strain evidence="2 3">ATCC 15676</strain>
    </source>
</reference>
<dbReference type="AlphaFoldDB" id="A0A345XWF3"/>
<protein>
    <submittedName>
        <fullName evidence="2">DUF397 domain-containing protein</fullName>
    </submittedName>
</protein>
<proteinExistence type="predicted"/>
<gene>
    <name evidence="2" type="ORF">DVA86_28560</name>
</gene>
<dbReference type="Pfam" id="PF04149">
    <property type="entry name" value="DUF397"/>
    <property type="match status" value="1"/>
</dbReference>
<feature type="domain" description="DUF397" evidence="1">
    <location>
        <begin position="6"/>
        <end position="56"/>
    </location>
</feature>
<dbReference type="KEGG" id="sarm:DVA86_28560"/>
<dbReference type="Proteomes" id="UP000254425">
    <property type="component" value="Chromosome"/>
</dbReference>
<keyword evidence="3" id="KW-1185">Reference proteome</keyword>
<dbReference type="EMBL" id="CP031320">
    <property type="protein sequence ID" value="AXK35969.1"/>
    <property type="molecule type" value="Genomic_DNA"/>
</dbReference>
<evidence type="ECO:0000259" key="1">
    <source>
        <dbReference type="Pfam" id="PF04149"/>
    </source>
</evidence>
<dbReference type="RefSeq" id="WP_208882557.1">
    <property type="nucleotide sequence ID" value="NZ_CP031320.1"/>
</dbReference>
<evidence type="ECO:0000313" key="2">
    <source>
        <dbReference type="EMBL" id="AXK35969.1"/>
    </source>
</evidence>
<organism evidence="2 3">
    <name type="scientific">Streptomyces armeniacus</name>
    <dbReference type="NCBI Taxonomy" id="83291"/>
    <lineage>
        <taxon>Bacteria</taxon>
        <taxon>Bacillati</taxon>
        <taxon>Actinomycetota</taxon>
        <taxon>Actinomycetes</taxon>
        <taxon>Kitasatosporales</taxon>
        <taxon>Streptomycetaceae</taxon>
        <taxon>Streptomyces</taxon>
    </lineage>
</organism>
<accession>A0A345XWF3</accession>
<sequence length="63" mass="6443">MRAGTAWVKSSYSGTEGGNCVEVAAGCGVVHMRDSKDPRAGALALPAASWAAFVGYAARQTAR</sequence>
<dbReference type="InterPro" id="IPR007278">
    <property type="entry name" value="DUF397"/>
</dbReference>
<name>A0A345XWF3_9ACTN</name>